<evidence type="ECO:0000256" key="4">
    <source>
        <dbReference type="SAM" id="MobiDB-lite"/>
    </source>
</evidence>
<evidence type="ECO:0000256" key="1">
    <source>
        <dbReference type="ARBA" id="ARBA00023015"/>
    </source>
</evidence>
<reference evidence="6 7" key="1">
    <citation type="journal article" date="2013" name="ISME J.">
        <title>A metabolic model for members of the genus Tetrasphaera involved in enhanced biological phosphorus removal.</title>
        <authorList>
            <person name="Kristiansen R."/>
            <person name="Nguyen H.T.T."/>
            <person name="Saunders A.M."/>
            <person name="Nielsen J.L."/>
            <person name="Wimmer R."/>
            <person name="Le V.Q."/>
            <person name="McIlroy S.J."/>
            <person name="Petrovski S."/>
            <person name="Seviour R.J."/>
            <person name="Calteau A."/>
            <person name="Nielsen K.L."/>
            <person name="Nielsen P.H."/>
        </authorList>
    </citation>
    <scope>NUCLEOTIDE SEQUENCE [LARGE SCALE GENOMIC DNA]</scope>
    <source>
        <strain evidence="6 7">Lp2</strain>
    </source>
</reference>
<evidence type="ECO:0000313" key="6">
    <source>
        <dbReference type="EMBL" id="CCH68521.1"/>
    </source>
</evidence>
<dbReference type="CDD" id="cd06170">
    <property type="entry name" value="LuxR_C_like"/>
    <property type="match status" value="1"/>
</dbReference>
<feature type="compositionally biased region" description="Basic residues" evidence="4">
    <location>
        <begin position="46"/>
        <end position="124"/>
    </location>
</feature>
<evidence type="ECO:0000256" key="3">
    <source>
        <dbReference type="ARBA" id="ARBA00023163"/>
    </source>
</evidence>
<dbReference type="HOGENOM" id="CLU_011326_0_0_11"/>
<dbReference type="AlphaFoldDB" id="N0DYT3"/>
<dbReference type="PANTHER" id="PTHR44688">
    <property type="entry name" value="DNA-BINDING TRANSCRIPTIONAL ACTIVATOR DEVR_DOSR"/>
    <property type="match status" value="1"/>
</dbReference>
<feature type="region of interest" description="Disordered" evidence="4">
    <location>
        <begin position="994"/>
        <end position="1026"/>
    </location>
</feature>
<dbReference type="STRING" id="1193181.BN10_1050006"/>
<accession>N0DYT3</accession>
<dbReference type="Pfam" id="PF00196">
    <property type="entry name" value="GerE"/>
    <property type="match status" value="1"/>
</dbReference>
<keyword evidence="7" id="KW-1185">Reference proteome</keyword>
<dbReference type="GO" id="GO:0006355">
    <property type="term" value="P:regulation of DNA-templated transcription"/>
    <property type="evidence" value="ECO:0007669"/>
    <property type="project" value="InterPro"/>
</dbReference>
<keyword evidence="3" id="KW-0804">Transcription</keyword>
<dbReference type="Gene3D" id="3.40.50.300">
    <property type="entry name" value="P-loop containing nucleotide triphosphate hydrolases"/>
    <property type="match status" value="1"/>
</dbReference>
<keyword evidence="2" id="KW-0238">DNA-binding</keyword>
<dbReference type="SUPFAM" id="SSF46894">
    <property type="entry name" value="C-terminal effector domain of the bipartite response regulators"/>
    <property type="match status" value="1"/>
</dbReference>
<name>N0DYT3_9MICO</name>
<gene>
    <name evidence="6" type="ORF">BN10_1050006</name>
</gene>
<sequence>MQPGACGRVPRPRRTLCARSRPESPRPAPAVRRPARSPPPRPSRPPLRRPARSRRPRHRRRRRHRLRPSRPRRSRRPSHHRRHPLRSLLRRRPIPLRRRVSRRHSRTPRPLTRLRRRIRNRRRSPREPDPGLAPSGSHESGHMSQVLPRHFTGAYQECRRFADGKDDTLESRVAVVGPGGSGKTTLLRTIEQRLQRQGVRTTTLESTTVIDGVPREHVVIADDLHLLEESQLDALSARAFDQQAGLLVATRPWPTPPGIVEILRSLESTRPTIVLEEVARSAVTAYIHSQGLAITDQCVDSLLRGTGGIAWLMTQSLIAYGHHSCGSHIDHDELMHSIAVRINHRLSLVDEPVRAMIERLSLGTWDWQAVRRDPGSSREHVSAAFAEGLALRDGILPPLVRSAARRSISTPRLVELGTASGDGTPAGIAGDLVQDPELRLRLGAIGGDPLGAALAACADALLDSDPRSAGEMYRAAAALGSDGPALALREALAAWSAGELDTAARIIDGLLVEPETRDRDDVLGAAAAIWAARGMMTTASELYASNPRTGQAAAVQAQVAHAGAGATPQLTWSPEPTHGTPEALTSPTTLGTAMRSLDHGLRASLERDAAQAALSDLVQASELYTSAGVVGPMSELPAVIGTIVAVGAGDLTTAAQIIGSAVEDGQGGIWARRRLLLWQAWLATQSEDPARARQALERSERLPGRGSPRDEFLRQVVIIQLARRYRDLPTLQAAWDAGRESTHHVEMDLYTLLPLGTLIDSASRLGDSDTLAVHLARGLDILDRLGEPPLWSAHLRWAGIQQGILLNAPETIAPHARALVAMSGASPVARKMADAGRVWVSVLSGSVDTDAVEAVARELGTVGLAWDGARMASHAARRTNDRKDAARLLACARDLHPQEQSAPPPIAPASAPSATPDENTSTAAAAKQPQVSLSRRELDVAHLILQGKTYAEIGDTIYISPRTVEHHVARIRRRLSATSRSDLVAKLRIVVSEHSGHNGEGPNLVPGSDGNHPSPHPQASGKTPMA</sequence>
<evidence type="ECO:0000259" key="5">
    <source>
        <dbReference type="PROSITE" id="PS50043"/>
    </source>
</evidence>
<dbReference type="eggNOG" id="COG2771">
    <property type="taxonomic scope" value="Bacteria"/>
</dbReference>
<dbReference type="PANTHER" id="PTHR44688:SF16">
    <property type="entry name" value="DNA-BINDING TRANSCRIPTIONAL ACTIVATOR DEVR_DOSR"/>
    <property type="match status" value="1"/>
</dbReference>
<feature type="compositionally biased region" description="Polar residues" evidence="4">
    <location>
        <begin position="916"/>
        <end position="932"/>
    </location>
</feature>
<dbReference type="GO" id="GO:0003677">
    <property type="term" value="F:DNA binding"/>
    <property type="evidence" value="ECO:0007669"/>
    <property type="project" value="UniProtKB-KW"/>
</dbReference>
<feature type="domain" description="HTH luxR-type" evidence="5">
    <location>
        <begin position="926"/>
        <end position="991"/>
    </location>
</feature>
<dbReference type="Gene3D" id="1.10.10.10">
    <property type="entry name" value="Winged helix-like DNA-binding domain superfamily/Winged helix DNA-binding domain"/>
    <property type="match status" value="1"/>
</dbReference>
<dbReference type="PRINTS" id="PR00038">
    <property type="entry name" value="HTHLUXR"/>
</dbReference>
<dbReference type="InterPro" id="IPR027417">
    <property type="entry name" value="P-loop_NTPase"/>
</dbReference>
<dbReference type="SUPFAM" id="SSF52540">
    <property type="entry name" value="P-loop containing nucleoside triphosphate hydrolases"/>
    <property type="match status" value="1"/>
</dbReference>
<dbReference type="InterPro" id="IPR003593">
    <property type="entry name" value="AAA+_ATPase"/>
</dbReference>
<dbReference type="SMART" id="SM00382">
    <property type="entry name" value="AAA"/>
    <property type="match status" value="1"/>
</dbReference>
<dbReference type="PROSITE" id="PS00622">
    <property type="entry name" value="HTH_LUXR_1"/>
    <property type="match status" value="1"/>
</dbReference>
<evidence type="ECO:0000256" key="2">
    <source>
        <dbReference type="ARBA" id="ARBA00023125"/>
    </source>
</evidence>
<proteinExistence type="predicted"/>
<comment type="caution">
    <text evidence="6">The sequence shown here is derived from an EMBL/GenBank/DDBJ whole genome shotgun (WGS) entry which is preliminary data.</text>
</comment>
<protein>
    <recommendedName>
        <fullName evidence="5">HTH luxR-type domain-containing protein</fullName>
    </recommendedName>
</protein>
<evidence type="ECO:0000313" key="7">
    <source>
        <dbReference type="Proteomes" id="UP000013167"/>
    </source>
</evidence>
<dbReference type="InterPro" id="IPR000792">
    <property type="entry name" value="Tscrpt_reg_LuxR_C"/>
</dbReference>
<dbReference type="EMBL" id="CAIZ01000008">
    <property type="protein sequence ID" value="CCH68521.1"/>
    <property type="molecule type" value="Genomic_DNA"/>
</dbReference>
<dbReference type="SMART" id="SM00421">
    <property type="entry name" value="HTH_LUXR"/>
    <property type="match status" value="1"/>
</dbReference>
<feature type="compositionally biased region" description="Pro residues" evidence="4">
    <location>
        <begin position="36"/>
        <end position="45"/>
    </location>
</feature>
<feature type="region of interest" description="Disordered" evidence="4">
    <location>
        <begin position="897"/>
        <end position="932"/>
    </location>
</feature>
<keyword evidence="1" id="KW-0805">Transcription regulation</keyword>
<dbReference type="Proteomes" id="UP000013167">
    <property type="component" value="Unassembled WGS sequence"/>
</dbReference>
<dbReference type="InterPro" id="IPR016032">
    <property type="entry name" value="Sig_transdc_resp-reg_C-effctor"/>
</dbReference>
<organism evidence="6 7">
    <name type="scientific">Phycicoccus elongatus Lp2</name>
    <dbReference type="NCBI Taxonomy" id="1193181"/>
    <lineage>
        <taxon>Bacteria</taxon>
        <taxon>Bacillati</taxon>
        <taxon>Actinomycetota</taxon>
        <taxon>Actinomycetes</taxon>
        <taxon>Micrococcales</taxon>
        <taxon>Intrasporangiaceae</taxon>
        <taxon>Phycicoccus</taxon>
    </lineage>
</organism>
<dbReference type="InterPro" id="IPR036388">
    <property type="entry name" value="WH-like_DNA-bd_sf"/>
</dbReference>
<feature type="region of interest" description="Disordered" evidence="4">
    <location>
        <begin position="1"/>
        <end position="143"/>
    </location>
</feature>
<dbReference type="PROSITE" id="PS50043">
    <property type="entry name" value="HTH_LUXR_2"/>
    <property type="match status" value="1"/>
</dbReference>